<dbReference type="Gene3D" id="3.30.200.20">
    <property type="entry name" value="Phosphorylase Kinase, domain 1"/>
    <property type="match status" value="1"/>
</dbReference>
<dbReference type="Proteomes" id="UP001381693">
    <property type="component" value="Unassembled WGS sequence"/>
</dbReference>
<dbReference type="SUPFAM" id="SSF56112">
    <property type="entry name" value="Protein kinase-like (PK-like)"/>
    <property type="match status" value="1"/>
</dbReference>
<proteinExistence type="predicted"/>
<reference evidence="2 3" key="1">
    <citation type="submission" date="2023-11" db="EMBL/GenBank/DDBJ databases">
        <title>Halocaridina rubra genome assembly.</title>
        <authorList>
            <person name="Smith C."/>
        </authorList>
    </citation>
    <scope>NUCLEOTIDE SEQUENCE [LARGE SCALE GENOMIC DNA]</scope>
    <source>
        <strain evidence="2">EP-1</strain>
        <tissue evidence="2">Whole</tissue>
    </source>
</reference>
<dbReference type="GO" id="GO:0004674">
    <property type="term" value="F:protein serine/threonine kinase activity"/>
    <property type="evidence" value="ECO:0007669"/>
    <property type="project" value="TreeGrafter"/>
</dbReference>
<dbReference type="SMART" id="SM00220">
    <property type="entry name" value="S_TKc"/>
    <property type="match status" value="1"/>
</dbReference>
<evidence type="ECO:0000313" key="2">
    <source>
        <dbReference type="EMBL" id="KAK7083023.1"/>
    </source>
</evidence>
<sequence length="353" mass="39625">MSEFVTPDVKRTRSSLKIDRETESSPKFVIPPSPFLKQLGYGTGVNVYLLERFSPLKDSYNSPWAVKKINRKTEFTEFSKRLSYEADILKSLKHPNIIGYRSYGKGKDGMPCLMMESGEKSLLSIIECHCENELGPLPAANILKVCSDVASALQYLHVTKRLLHGDIKSANVLIMGDFKTVKLCDFGVAVKLTEKGEACNDEDYVGTECWSASEVFTGDKITTKTDMFAFGLIIWEMIALSPPHVGKLNFEEDLDEQASQEDIEIWEAKQAKCDAEYFKSLGSRPQIPLSELDEEYLPVMEIFYACTESDPNLRPSAKQIVHSLNCLDEIHKSIGVKDEKEREVGEDKGATPI</sequence>
<name>A0AAN8XNH1_HALRR</name>
<feature type="domain" description="Protein kinase" evidence="1">
    <location>
        <begin position="33"/>
        <end position="334"/>
    </location>
</feature>
<dbReference type="InterPro" id="IPR000719">
    <property type="entry name" value="Prot_kinase_dom"/>
</dbReference>
<dbReference type="AlphaFoldDB" id="A0AAN8XNH1"/>
<comment type="caution">
    <text evidence="2">The sequence shown here is derived from an EMBL/GenBank/DDBJ whole genome shotgun (WGS) entry which is preliminary data.</text>
</comment>
<dbReference type="Gene3D" id="1.10.510.10">
    <property type="entry name" value="Transferase(Phosphotransferase) domain 1"/>
    <property type="match status" value="1"/>
</dbReference>
<accession>A0AAN8XNH1</accession>
<organism evidence="2 3">
    <name type="scientific">Halocaridina rubra</name>
    <name type="common">Hawaiian red shrimp</name>
    <dbReference type="NCBI Taxonomy" id="373956"/>
    <lineage>
        <taxon>Eukaryota</taxon>
        <taxon>Metazoa</taxon>
        <taxon>Ecdysozoa</taxon>
        <taxon>Arthropoda</taxon>
        <taxon>Crustacea</taxon>
        <taxon>Multicrustacea</taxon>
        <taxon>Malacostraca</taxon>
        <taxon>Eumalacostraca</taxon>
        <taxon>Eucarida</taxon>
        <taxon>Decapoda</taxon>
        <taxon>Pleocyemata</taxon>
        <taxon>Caridea</taxon>
        <taxon>Atyoidea</taxon>
        <taxon>Atyidae</taxon>
        <taxon>Halocaridina</taxon>
    </lineage>
</organism>
<evidence type="ECO:0000313" key="3">
    <source>
        <dbReference type="Proteomes" id="UP001381693"/>
    </source>
</evidence>
<dbReference type="PROSITE" id="PS50011">
    <property type="entry name" value="PROTEIN_KINASE_DOM"/>
    <property type="match status" value="1"/>
</dbReference>
<gene>
    <name evidence="2" type="ORF">SK128_028251</name>
</gene>
<dbReference type="InterPro" id="IPR053235">
    <property type="entry name" value="Ser_Thr_kinase"/>
</dbReference>
<dbReference type="GO" id="GO:0005737">
    <property type="term" value="C:cytoplasm"/>
    <property type="evidence" value="ECO:0007669"/>
    <property type="project" value="TreeGrafter"/>
</dbReference>
<dbReference type="PANTHER" id="PTHR24361">
    <property type="entry name" value="MITOGEN-ACTIVATED KINASE KINASE KINASE"/>
    <property type="match status" value="1"/>
</dbReference>
<dbReference type="InterPro" id="IPR011009">
    <property type="entry name" value="Kinase-like_dom_sf"/>
</dbReference>
<dbReference type="Pfam" id="PF00069">
    <property type="entry name" value="Pkinase"/>
    <property type="match status" value="1"/>
</dbReference>
<keyword evidence="3" id="KW-1185">Reference proteome</keyword>
<dbReference type="PROSITE" id="PS00108">
    <property type="entry name" value="PROTEIN_KINASE_ST"/>
    <property type="match status" value="1"/>
</dbReference>
<dbReference type="GO" id="GO:0005524">
    <property type="term" value="F:ATP binding"/>
    <property type="evidence" value="ECO:0007669"/>
    <property type="project" value="InterPro"/>
</dbReference>
<dbReference type="PANTHER" id="PTHR24361:SF678">
    <property type="entry name" value="SPORULATION-SPECIFIC PROTEIN 1"/>
    <property type="match status" value="1"/>
</dbReference>
<evidence type="ECO:0000259" key="1">
    <source>
        <dbReference type="PROSITE" id="PS50011"/>
    </source>
</evidence>
<protein>
    <recommendedName>
        <fullName evidence="1">Protein kinase domain-containing protein</fullName>
    </recommendedName>
</protein>
<dbReference type="InterPro" id="IPR008271">
    <property type="entry name" value="Ser/Thr_kinase_AS"/>
</dbReference>
<dbReference type="EMBL" id="JAXCGZ010003827">
    <property type="protein sequence ID" value="KAK7083023.1"/>
    <property type="molecule type" value="Genomic_DNA"/>
</dbReference>